<dbReference type="EMBL" id="NBSH01000014">
    <property type="protein sequence ID" value="ORX34406.1"/>
    <property type="molecule type" value="Genomic_DNA"/>
</dbReference>
<evidence type="ECO:0000313" key="4">
    <source>
        <dbReference type="EMBL" id="ORX34406.1"/>
    </source>
</evidence>
<organism evidence="4 5">
    <name type="scientific">Kockovaella imperatae</name>
    <dbReference type="NCBI Taxonomy" id="4999"/>
    <lineage>
        <taxon>Eukaryota</taxon>
        <taxon>Fungi</taxon>
        <taxon>Dikarya</taxon>
        <taxon>Basidiomycota</taxon>
        <taxon>Agaricomycotina</taxon>
        <taxon>Tremellomycetes</taxon>
        <taxon>Tremellales</taxon>
        <taxon>Cuniculitremaceae</taxon>
        <taxon>Kockovaella</taxon>
    </lineage>
</organism>
<dbReference type="GO" id="GO:0035145">
    <property type="term" value="C:exon-exon junction complex"/>
    <property type="evidence" value="ECO:0007669"/>
    <property type="project" value="InterPro"/>
</dbReference>
<dbReference type="Proteomes" id="UP000193218">
    <property type="component" value="Unassembled WGS sequence"/>
</dbReference>
<evidence type="ECO:0000256" key="3">
    <source>
        <dbReference type="ARBA" id="ARBA00023242"/>
    </source>
</evidence>
<comment type="caution">
    <text evidence="4">The sequence shown here is derived from an EMBL/GenBank/DDBJ whole genome shotgun (WGS) entry which is preliminary data.</text>
</comment>
<dbReference type="RefSeq" id="XP_021868669.1">
    <property type="nucleotide sequence ID" value="XM_022016836.1"/>
</dbReference>
<dbReference type="Pfam" id="PF02792">
    <property type="entry name" value="Mago_nashi"/>
    <property type="match status" value="1"/>
</dbReference>
<reference evidence="4 5" key="1">
    <citation type="submission" date="2017-03" db="EMBL/GenBank/DDBJ databases">
        <title>Widespread Adenine N6-methylation of Active Genes in Fungi.</title>
        <authorList>
            <consortium name="DOE Joint Genome Institute"/>
            <person name="Mondo S.J."/>
            <person name="Dannebaum R.O."/>
            <person name="Kuo R.C."/>
            <person name="Louie K.B."/>
            <person name="Bewick A.J."/>
            <person name="Labutti K."/>
            <person name="Haridas S."/>
            <person name="Kuo A."/>
            <person name="Salamov A."/>
            <person name="Ahrendt S.R."/>
            <person name="Lau R."/>
            <person name="Bowen B.P."/>
            <person name="Lipzen A."/>
            <person name="Sullivan W."/>
            <person name="Andreopoulos W.B."/>
            <person name="Clum A."/>
            <person name="Lindquist E."/>
            <person name="Daum C."/>
            <person name="Northen T.R."/>
            <person name="Ramamoorthy G."/>
            <person name="Schmitz R.J."/>
            <person name="Gryganskyi A."/>
            <person name="Culley D."/>
            <person name="Magnuson J."/>
            <person name="James T.Y."/>
            <person name="O'Malley M.A."/>
            <person name="Stajich J.E."/>
            <person name="Spatafora J.W."/>
            <person name="Visel A."/>
            <person name="Grigoriev I.V."/>
        </authorList>
    </citation>
    <scope>NUCLEOTIDE SEQUENCE [LARGE SCALE GENOMIC DNA]</scope>
    <source>
        <strain evidence="4 5">NRRL Y-17943</strain>
    </source>
</reference>
<dbReference type="PANTHER" id="PTHR12638:SF0">
    <property type="entry name" value="MAGO HOMOLOG, EXON JUNCTION COMPLEX SUBUNIT-RELATED"/>
    <property type="match status" value="1"/>
</dbReference>
<proteinExistence type="inferred from homology"/>
<dbReference type="FunFam" id="3.30.1560.10:FF:000001">
    <property type="entry name" value="Protein mago nashi homolog"/>
    <property type="match status" value="1"/>
</dbReference>
<evidence type="ECO:0000256" key="2">
    <source>
        <dbReference type="ARBA" id="ARBA00009270"/>
    </source>
</evidence>
<dbReference type="STRING" id="4999.A0A1Y1UA72"/>
<dbReference type="SUPFAM" id="SSF89817">
    <property type="entry name" value="Mago nashi protein"/>
    <property type="match status" value="1"/>
</dbReference>
<dbReference type="InParanoid" id="A0A1Y1UA72"/>
<dbReference type="GeneID" id="33558645"/>
<dbReference type="GO" id="GO:0008380">
    <property type="term" value="P:RNA splicing"/>
    <property type="evidence" value="ECO:0007669"/>
    <property type="project" value="InterPro"/>
</dbReference>
<dbReference type="OrthoDB" id="6495301at2759"/>
<dbReference type="FunCoup" id="A0A1Y1UA72">
    <property type="interactions" value="590"/>
</dbReference>
<dbReference type="InterPro" id="IPR036605">
    <property type="entry name" value="Mago_nashi_sf"/>
</dbReference>
<keyword evidence="5" id="KW-1185">Reference proteome</keyword>
<accession>A0A1Y1UA72</accession>
<dbReference type="PANTHER" id="PTHR12638">
    <property type="entry name" value="PROTEIN MAGO NASHI HOMOLOG"/>
    <property type="match status" value="1"/>
</dbReference>
<dbReference type="AlphaFoldDB" id="A0A1Y1UA72"/>
<evidence type="ECO:0000313" key="5">
    <source>
        <dbReference type="Proteomes" id="UP000193218"/>
    </source>
</evidence>
<keyword evidence="3" id="KW-0539">Nucleus</keyword>
<dbReference type="Gene3D" id="3.30.1560.10">
    <property type="entry name" value="Mago nashi"/>
    <property type="match status" value="1"/>
</dbReference>
<name>A0A1Y1UA72_9TREE</name>
<comment type="similarity">
    <text evidence="2">Belongs to the mago nashi family.</text>
</comment>
<protein>
    <submittedName>
        <fullName evidence="4">Mago nashi protein</fullName>
    </submittedName>
</protein>
<dbReference type="InterPro" id="IPR004023">
    <property type="entry name" value="Mago_nashi"/>
</dbReference>
<comment type="subcellular location">
    <subcellularLocation>
        <location evidence="1">Nucleus</location>
    </subcellularLocation>
</comment>
<gene>
    <name evidence="4" type="ORF">BD324DRAFT_635726</name>
</gene>
<evidence type="ECO:0000256" key="1">
    <source>
        <dbReference type="ARBA" id="ARBA00004123"/>
    </source>
</evidence>
<dbReference type="CDD" id="cd11295">
    <property type="entry name" value="Mago_nashi"/>
    <property type="match status" value="1"/>
</dbReference>
<sequence length="153" mass="17915">MASTDLERDPFYVRYYTGHQGMHGHEFLEFEYAHGRIRYANNSNYRNDSLIRKEMYVSATVAEELKRIIRESEITKEDDASWPKKNIVGRQELEVRVDKDHISFETAKIGSLADVNESSDAEGLRVFYYLVQDLKCFIFSLVSLHFKIKPIQV</sequence>